<proteinExistence type="predicted"/>
<dbReference type="EMBL" id="NMTS02000063">
    <property type="protein sequence ID" value="PLK28925.1"/>
    <property type="molecule type" value="Genomic_DNA"/>
</dbReference>
<gene>
    <name evidence="1" type="ORF">CGS50_010395</name>
</gene>
<dbReference type="AlphaFoldDB" id="A0A2J4JM39"/>
<sequence length="100" mass="11277">MPAVRMPLIQSAMALRTVSIQQSPSLAEVVDKGLEKVQEENNVGQKLHKTPPFIDGWRFVPQCAPYDKGLLSTAEIERLRMYRRENPPAALSRTDQTAEE</sequence>
<dbReference type="Proteomes" id="UP000221015">
    <property type="component" value="Unassembled WGS sequence"/>
</dbReference>
<accession>A0A2J4JM39</accession>
<protein>
    <submittedName>
        <fullName evidence="1">Uncharacterized protein</fullName>
    </submittedName>
</protein>
<name>A0A2J4JM39_9FIRM</name>
<reference evidence="1 2" key="1">
    <citation type="journal article" date="2017" name="Front. Microbiol.">
        <title>New Insights into the Diversity of the Genus Faecalibacterium.</title>
        <authorList>
            <person name="Benevides L."/>
            <person name="Burman S."/>
            <person name="Martin R."/>
            <person name="Robert V."/>
            <person name="Thomas M."/>
            <person name="Miquel S."/>
            <person name="Chain F."/>
            <person name="Sokol H."/>
            <person name="Bermudez-Humaran L.G."/>
            <person name="Morrison M."/>
            <person name="Langella P."/>
            <person name="Azevedo V.A."/>
            <person name="Chatel J.M."/>
            <person name="Soares S."/>
        </authorList>
    </citation>
    <scope>NUCLEOTIDE SEQUENCE [LARGE SCALE GENOMIC DNA]</scope>
    <source>
        <strain evidence="1 2">CNCM I 4542</strain>
    </source>
</reference>
<organism evidence="1 2">
    <name type="scientific">Faecalibacterium prausnitzii</name>
    <dbReference type="NCBI Taxonomy" id="853"/>
    <lineage>
        <taxon>Bacteria</taxon>
        <taxon>Bacillati</taxon>
        <taxon>Bacillota</taxon>
        <taxon>Clostridia</taxon>
        <taxon>Eubacteriales</taxon>
        <taxon>Oscillospiraceae</taxon>
        <taxon>Faecalibacterium</taxon>
    </lineage>
</organism>
<comment type="caution">
    <text evidence="1">The sequence shown here is derived from an EMBL/GenBank/DDBJ whole genome shotgun (WGS) entry which is preliminary data.</text>
</comment>
<evidence type="ECO:0000313" key="2">
    <source>
        <dbReference type="Proteomes" id="UP000221015"/>
    </source>
</evidence>
<evidence type="ECO:0000313" key="1">
    <source>
        <dbReference type="EMBL" id="PLK28925.1"/>
    </source>
</evidence>